<organism evidence="3 4">
    <name type="scientific">Boletus edulis BED1</name>
    <dbReference type="NCBI Taxonomy" id="1328754"/>
    <lineage>
        <taxon>Eukaryota</taxon>
        <taxon>Fungi</taxon>
        <taxon>Dikarya</taxon>
        <taxon>Basidiomycota</taxon>
        <taxon>Agaricomycotina</taxon>
        <taxon>Agaricomycetes</taxon>
        <taxon>Agaricomycetidae</taxon>
        <taxon>Boletales</taxon>
        <taxon>Boletineae</taxon>
        <taxon>Boletaceae</taxon>
        <taxon>Boletoideae</taxon>
        <taxon>Boletus</taxon>
    </lineage>
</organism>
<proteinExistence type="predicted"/>
<dbReference type="Proteomes" id="UP001194468">
    <property type="component" value="Unassembled WGS sequence"/>
</dbReference>
<keyword evidence="2" id="KW-0472">Membrane</keyword>
<feature type="transmembrane region" description="Helical" evidence="2">
    <location>
        <begin position="86"/>
        <end position="106"/>
    </location>
</feature>
<dbReference type="EMBL" id="WHUW01000048">
    <property type="protein sequence ID" value="KAF8431610.1"/>
    <property type="molecule type" value="Genomic_DNA"/>
</dbReference>
<reference evidence="3" key="1">
    <citation type="submission" date="2019-10" db="EMBL/GenBank/DDBJ databases">
        <authorList>
            <consortium name="DOE Joint Genome Institute"/>
            <person name="Kuo A."/>
            <person name="Miyauchi S."/>
            <person name="Kiss E."/>
            <person name="Drula E."/>
            <person name="Kohler A."/>
            <person name="Sanchez-Garcia M."/>
            <person name="Andreopoulos B."/>
            <person name="Barry K.W."/>
            <person name="Bonito G."/>
            <person name="Buee M."/>
            <person name="Carver A."/>
            <person name="Chen C."/>
            <person name="Cichocki N."/>
            <person name="Clum A."/>
            <person name="Culley D."/>
            <person name="Crous P.W."/>
            <person name="Fauchery L."/>
            <person name="Girlanda M."/>
            <person name="Hayes R."/>
            <person name="Keri Z."/>
            <person name="LaButti K."/>
            <person name="Lipzen A."/>
            <person name="Lombard V."/>
            <person name="Magnuson J."/>
            <person name="Maillard F."/>
            <person name="Morin E."/>
            <person name="Murat C."/>
            <person name="Nolan M."/>
            <person name="Ohm R."/>
            <person name="Pangilinan J."/>
            <person name="Pereira M."/>
            <person name="Perotto S."/>
            <person name="Peter M."/>
            <person name="Riley R."/>
            <person name="Sitrit Y."/>
            <person name="Stielow B."/>
            <person name="Szollosi G."/>
            <person name="Zifcakova L."/>
            <person name="Stursova M."/>
            <person name="Spatafora J.W."/>
            <person name="Tedersoo L."/>
            <person name="Vaario L.-M."/>
            <person name="Yamada A."/>
            <person name="Yan M."/>
            <person name="Wang P."/>
            <person name="Xu J."/>
            <person name="Bruns T."/>
            <person name="Baldrian P."/>
            <person name="Vilgalys R."/>
            <person name="Henrissat B."/>
            <person name="Grigoriev I.V."/>
            <person name="Hibbett D."/>
            <person name="Nagy L.G."/>
            <person name="Martin F.M."/>
        </authorList>
    </citation>
    <scope>NUCLEOTIDE SEQUENCE</scope>
    <source>
        <strain evidence="3">BED1</strain>
    </source>
</reference>
<feature type="compositionally biased region" description="Low complexity" evidence="1">
    <location>
        <begin position="171"/>
        <end position="193"/>
    </location>
</feature>
<keyword evidence="2" id="KW-0812">Transmembrane</keyword>
<feature type="region of interest" description="Disordered" evidence="1">
    <location>
        <begin position="137"/>
        <end position="193"/>
    </location>
</feature>
<feature type="transmembrane region" description="Helical" evidence="2">
    <location>
        <begin position="57"/>
        <end position="74"/>
    </location>
</feature>
<gene>
    <name evidence="3" type="ORF">L210DRAFT_3614498</name>
</gene>
<feature type="transmembrane region" description="Helical" evidence="2">
    <location>
        <begin position="20"/>
        <end position="45"/>
    </location>
</feature>
<dbReference type="AlphaFoldDB" id="A0AAD4G9M4"/>
<sequence length="193" mass="20605">MADIEILHGLDPGKLALAGAVLSFILSPFQAPTYNLPIFLFGTLVHENSDAVQSLKLFTGLLSASVLFDIIWVFNNENEPSGFTKFLLFLLWLLKFPTTLTFLTALRQRGSQFMGLGADASGPTVWSMPGGFTSSARDGYQVVDDEPRPSAPPSLARHGHNGPPPPAKSIPTTTMGGAAQQTAQTTPGAYQSV</sequence>
<accession>A0AAD4G9M4</accession>
<evidence type="ECO:0000313" key="4">
    <source>
        <dbReference type="Proteomes" id="UP001194468"/>
    </source>
</evidence>
<keyword evidence="4" id="KW-1185">Reference proteome</keyword>
<evidence type="ECO:0000256" key="1">
    <source>
        <dbReference type="SAM" id="MobiDB-lite"/>
    </source>
</evidence>
<reference evidence="3" key="2">
    <citation type="journal article" date="2020" name="Nat. Commun.">
        <title>Large-scale genome sequencing of mycorrhizal fungi provides insights into the early evolution of symbiotic traits.</title>
        <authorList>
            <person name="Miyauchi S."/>
            <person name="Kiss E."/>
            <person name="Kuo A."/>
            <person name="Drula E."/>
            <person name="Kohler A."/>
            <person name="Sanchez-Garcia M."/>
            <person name="Morin E."/>
            <person name="Andreopoulos B."/>
            <person name="Barry K.W."/>
            <person name="Bonito G."/>
            <person name="Buee M."/>
            <person name="Carver A."/>
            <person name="Chen C."/>
            <person name="Cichocki N."/>
            <person name="Clum A."/>
            <person name="Culley D."/>
            <person name="Crous P.W."/>
            <person name="Fauchery L."/>
            <person name="Girlanda M."/>
            <person name="Hayes R.D."/>
            <person name="Keri Z."/>
            <person name="LaButti K."/>
            <person name="Lipzen A."/>
            <person name="Lombard V."/>
            <person name="Magnuson J."/>
            <person name="Maillard F."/>
            <person name="Murat C."/>
            <person name="Nolan M."/>
            <person name="Ohm R.A."/>
            <person name="Pangilinan J."/>
            <person name="Pereira M.F."/>
            <person name="Perotto S."/>
            <person name="Peter M."/>
            <person name="Pfister S."/>
            <person name="Riley R."/>
            <person name="Sitrit Y."/>
            <person name="Stielow J.B."/>
            <person name="Szollosi G."/>
            <person name="Zifcakova L."/>
            <person name="Stursova M."/>
            <person name="Spatafora J.W."/>
            <person name="Tedersoo L."/>
            <person name="Vaario L.M."/>
            <person name="Yamada A."/>
            <person name="Yan M."/>
            <person name="Wang P."/>
            <person name="Xu J."/>
            <person name="Bruns T."/>
            <person name="Baldrian P."/>
            <person name="Vilgalys R."/>
            <person name="Dunand C."/>
            <person name="Henrissat B."/>
            <person name="Grigoriev I.V."/>
            <person name="Hibbett D."/>
            <person name="Nagy L.G."/>
            <person name="Martin F.M."/>
        </authorList>
    </citation>
    <scope>NUCLEOTIDE SEQUENCE</scope>
    <source>
        <strain evidence="3">BED1</strain>
    </source>
</reference>
<keyword evidence="2" id="KW-1133">Transmembrane helix</keyword>
<comment type="caution">
    <text evidence="3">The sequence shown here is derived from an EMBL/GenBank/DDBJ whole genome shotgun (WGS) entry which is preliminary data.</text>
</comment>
<protein>
    <submittedName>
        <fullName evidence="3">Uncharacterized protein</fullName>
    </submittedName>
</protein>
<name>A0AAD4G9M4_BOLED</name>
<evidence type="ECO:0000256" key="2">
    <source>
        <dbReference type="SAM" id="Phobius"/>
    </source>
</evidence>
<evidence type="ECO:0000313" key="3">
    <source>
        <dbReference type="EMBL" id="KAF8431610.1"/>
    </source>
</evidence>